<dbReference type="NCBIfam" id="NF037995">
    <property type="entry name" value="TRAP_S1"/>
    <property type="match status" value="1"/>
</dbReference>
<dbReference type="PANTHER" id="PTHR33376">
    <property type="match status" value="1"/>
</dbReference>
<feature type="signal peptide" evidence="4">
    <location>
        <begin position="1"/>
        <end position="24"/>
    </location>
</feature>
<dbReference type="Gene3D" id="3.40.190.170">
    <property type="entry name" value="Bacterial extracellular solute-binding protein, family 7"/>
    <property type="match status" value="1"/>
</dbReference>
<reference evidence="6" key="1">
    <citation type="journal article" date="2019" name="Int. J. Syst. Evol. Microbiol.">
        <title>The Global Catalogue of Microorganisms (GCM) 10K type strain sequencing project: providing services to taxonomists for standard genome sequencing and annotation.</title>
        <authorList>
            <consortium name="The Broad Institute Genomics Platform"/>
            <consortium name="The Broad Institute Genome Sequencing Center for Infectious Disease"/>
            <person name="Wu L."/>
            <person name="Ma J."/>
        </authorList>
    </citation>
    <scope>NUCLEOTIDE SEQUENCE [LARGE SCALE GENOMIC DNA]</scope>
    <source>
        <strain evidence="6">CECT 8472</strain>
    </source>
</reference>
<sequence length="336" mass="37993">MTHRLTRKAIPQLAATLVAGTVLAGTASAEVQLRMAGIVPEGHPATEAMNEFAERAAEQSDGEIDIRVFPANQLGDYTQIYEELRRDTIEFALIPVPSQFDSRLELPSLNYAVSSWDQAKEMMARDGFIAEEMAQLHANLDVKQIGGLYANGFGGLGLTELPEDIHDPTSEKDVLLRVPPIDVFKVAMDDLGFQTVTVPYAELYNAMQTGVAEGWTGGQAEINYTNFRDVIDYYVPVNNFFESYAFLMSAETWEGLSAENQEIIREIAIDLVDKSFETARESEETYLKRLDESGVEVVEFTDEDRERWAEYVRETTWPKLHDRLSEELINRLREQY</sequence>
<keyword evidence="2" id="KW-0813">Transport</keyword>
<evidence type="ECO:0000256" key="4">
    <source>
        <dbReference type="SAM" id="SignalP"/>
    </source>
</evidence>
<dbReference type="Proteomes" id="UP001595799">
    <property type="component" value="Unassembled WGS sequence"/>
</dbReference>
<evidence type="ECO:0000256" key="3">
    <source>
        <dbReference type="ARBA" id="ARBA00022729"/>
    </source>
</evidence>
<keyword evidence="6" id="KW-1185">Reference proteome</keyword>
<comment type="similarity">
    <text evidence="1">Belongs to the bacterial solute-binding protein 7 family.</text>
</comment>
<dbReference type="InterPro" id="IPR018389">
    <property type="entry name" value="DctP_fam"/>
</dbReference>
<gene>
    <name evidence="5" type="primary">dctP</name>
    <name evidence="5" type="ORF">ACFOW6_02380</name>
</gene>
<accession>A0ABV8UHE0</accession>
<evidence type="ECO:0000256" key="1">
    <source>
        <dbReference type="ARBA" id="ARBA00009023"/>
    </source>
</evidence>
<name>A0ABV8UHE0_9PROT</name>
<evidence type="ECO:0000256" key="2">
    <source>
        <dbReference type="ARBA" id="ARBA00022448"/>
    </source>
</evidence>
<dbReference type="Pfam" id="PF03480">
    <property type="entry name" value="DctP"/>
    <property type="match status" value="1"/>
</dbReference>
<dbReference type="InterPro" id="IPR038404">
    <property type="entry name" value="TRAP_DctP_sf"/>
</dbReference>
<dbReference type="EMBL" id="JBHSCW010000001">
    <property type="protein sequence ID" value="MFC4350384.1"/>
    <property type="molecule type" value="Genomic_DNA"/>
</dbReference>
<feature type="chain" id="PRO_5045809731" evidence="4">
    <location>
        <begin position="25"/>
        <end position="336"/>
    </location>
</feature>
<dbReference type="PANTHER" id="PTHR33376:SF7">
    <property type="entry name" value="C4-DICARBOXYLATE-BINDING PROTEIN DCTB"/>
    <property type="match status" value="1"/>
</dbReference>
<keyword evidence="3 4" id="KW-0732">Signal</keyword>
<comment type="caution">
    <text evidence="5">The sequence shown here is derived from an EMBL/GenBank/DDBJ whole genome shotgun (WGS) entry which is preliminary data.</text>
</comment>
<dbReference type="RefSeq" id="WP_382420722.1">
    <property type="nucleotide sequence ID" value="NZ_JBHSCW010000001.1"/>
</dbReference>
<evidence type="ECO:0000313" key="6">
    <source>
        <dbReference type="Proteomes" id="UP001595799"/>
    </source>
</evidence>
<proteinExistence type="inferred from homology"/>
<protein>
    <submittedName>
        <fullName evidence="5">TRAP transporter substrate-binding protein DctP</fullName>
    </submittedName>
</protein>
<organism evidence="5 6">
    <name type="scientific">Fodinicurvata halophila</name>
    <dbReference type="NCBI Taxonomy" id="1419723"/>
    <lineage>
        <taxon>Bacteria</taxon>
        <taxon>Pseudomonadati</taxon>
        <taxon>Pseudomonadota</taxon>
        <taxon>Alphaproteobacteria</taxon>
        <taxon>Rhodospirillales</taxon>
        <taxon>Rhodovibrionaceae</taxon>
        <taxon>Fodinicurvata</taxon>
    </lineage>
</organism>
<evidence type="ECO:0000313" key="5">
    <source>
        <dbReference type="EMBL" id="MFC4350384.1"/>
    </source>
</evidence>